<dbReference type="STRING" id="478801.Ksed_01830"/>
<evidence type="ECO:0000256" key="2">
    <source>
        <dbReference type="SAM" id="Phobius"/>
    </source>
</evidence>
<dbReference type="Proteomes" id="UP000006666">
    <property type="component" value="Chromosome"/>
</dbReference>
<dbReference type="HOGENOM" id="CLU_594187_0_0_11"/>
<evidence type="ECO:0000313" key="4">
    <source>
        <dbReference type="Proteomes" id="UP000006666"/>
    </source>
</evidence>
<name>C7NJE1_KYTSD</name>
<feature type="compositionally biased region" description="Polar residues" evidence="1">
    <location>
        <begin position="210"/>
        <end position="226"/>
    </location>
</feature>
<feature type="compositionally biased region" description="Acidic residues" evidence="1">
    <location>
        <begin position="381"/>
        <end position="392"/>
    </location>
</feature>
<organism evidence="3 4">
    <name type="scientific">Kytococcus sedentarius (strain ATCC 14392 / DSM 20547 / JCM 11482 / CCUG 33030 / NBRC 15357 / NCTC 11040 / CCM 314 / 541)</name>
    <name type="common">Micrococcus sedentarius</name>
    <dbReference type="NCBI Taxonomy" id="478801"/>
    <lineage>
        <taxon>Bacteria</taxon>
        <taxon>Bacillati</taxon>
        <taxon>Actinomycetota</taxon>
        <taxon>Actinomycetes</taxon>
        <taxon>Micrococcales</taxon>
        <taxon>Kytococcaceae</taxon>
        <taxon>Kytococcus</taxon>
    </lineage>
</organism>
<feature type="compositionally biased region" description="Basic and acidic residues" evidence="1">
    <location>
        <begin position="36"/>
        <end position="46"/>
    </location>
</feature>
<protein>
    <submittedName>
        <fullName evidence="3">Uncharacterized protein</fullName>
    </submittedName>
</protein>
<evidence type="ECO:0000256" key="1">
    <source>
        <dbReference type="SAM" id="MobiDB-lite"/>
    </source>
</evidence>
<gene>
    <name evidence="3" type="ordered locus">Ksed_01830</name>
</gene>
<keyword evidence="2" id="KW-0472">Membrane</keyword>
<evidence type="ECO:0000313" key="3">
    <source>
        <dbReference type="EMBL" id="ACV05271.1"/>
    </source>
</evidence>
<feature type="compositionally biased region" description="Polar residues" evidence="1">
    <location>
        <begin position="446"/>
        <end position="460"/>
    </location>
</feature>
<sequence>MGEWGALEWVVALVLLGLVVGIVWFMTRGGAVQDRLSGRGQDHPEIDEGDGYLPDEEGSRYDAGGQDAAEVADEGDRADDDRAVAADRDRRRDRDRANRPGKDARRKSAASREKTTTEREATEHPATDLFDQESDGPTTATAAGTTAGAAAATAGAHALGEDEAADAGDDALVGTDATTAPEGDTSGPLGSVTDSDAEVEAGTVDEGDLSGSTGLREQDVLDTTAQDAEKGAETGAEQDDPSDIEAGTSSDPGELHSIEAEDPDDVAFPGYEEQGASSHEDEADPADDQGVLGHDAELDAAADEDETTEVQDHEHLSDFTGPGSDGSDRLPADSSGGRPFAVDEVDGDEADGDEDTSDTWDDVQPATGAGTVVEPGTVEPPEADFPADDEVPDVAPAPWSDDESDHDEPGGPAPDEDESGDQQAPGVTATSTQEWLGRGEIPADMNTDNLDPYSTWQQGR</sequence>
<dbReference type="EMBL" id="CP001686">
    <property type="protein sequence ID" value="ACV05271.1"/>
    <property type="molecule type" value="Genomic_DNA"/>
</dbReference>
<keyword evidence="4" id="KW-1185">Reference proteome</keyword>
<feature type="compositionally biased region" description="Basic and acidic residues" evidence="1">
    <location>
        <begin position="110"/>
        <end position="126"/>
    </location>
</feature>
<keyword evidence="2" id="KW-1133">Transmembrane helix</keyword>
<feature type="compositionally biased region" description="Acidic residues" evidence="1">
    <location>
        <begin position="298"/>
        <end position="309"/>
    </location>
</feature>
<feature type="compositionally biased region" description="Basic and acidic residues" evidence="1">
    <location>
        <begin position="79"/>
        <end position="103"/>
    </location>
</feature>
<feature type="compositionally biased region" description="Acidic residues" evidence="1">
    <location>
        <begin position="47"/>
        <end position="56"/>
    </location>
</feature>
<feature type="compositionally biased region" description="Low complexity" evidence="1">
    <location>
        <begin position="138"/>
        <end position="158"/>
    </location>
</feature>
<feature type="compositionally biased region" description="Acidic residues" evidence="1">
    <location>
        <begin position="195"/>
        <end position="208"/>
    </location>
</feature>
<dbReference type="KEGG" id="kse:Ksed_01830"/>
<dbReference type="RefSeq" id="WP_012801690.1">
    <property type="nucleotide sequence ID" value="NC_013169.1"/>
</dbReference>
<accession>C7NJE1</accession>
<feature type="transmembrane region" description="Helical" evidence="2">
    <location>
        <begin position="6"/>
        <end position="26"/>
    </location>
</feature>
<feature type="region of interest" description="Disordered" evidence="1">
    <location>
        <begin position="35"/>
        <end position="460"/>
    </location>
</feature>
<feature type="compositionally biased region" description="Low complexity" evidence="1">
    <location>
        <begin position="170"/>
        <end position="180"/>
    </location>
</feature>
<proteinExistence type="predicted"/>
<keyword evidence="2" id="KW-0812">Transmembrane</keyword>
<feature type="compositionally biased region" description="Acidic residues" evidence="1">
    <location>
        <begin position="343"/>
        <end position="361"/>
    </location>
</feature>
<dbReference type="AlphaFoldDB" id="C7NJE1"/>
<reference evidence="3 4" key="1">
    <citation type="journal article" date="2009" name="Stand. Genomic Sci.">
        <title>Complete genome sequence of Kytococcus sedentarius type strain (541).</title>
        <authorList>
            <person name="Sims D."/>
            <person name="Brettin T."/>
            <person name="Detter J.C."/>
            <person name="Han C."/>
            <person name="Lapidus A."/>
            <person name="Copeland A."/>
            <person name="Glavina Del Rio T."/>
            <person name="Nolan M."/>
            <person name="Chen F."/>
            <person name="Lucas S."/>
            <person name="Tice H."/>
            <person name="Cheng J.F."/>
            <person name="Bruce D."/>
            <person name="Goodwin L."/>
            <person name="Pitluck S."/>
            <person name="Ovchinnikova G."/>
            <person name="Pati A."/>
            <person name="Ivanova N."/>
            <person name="Mavrommatis K."/>
            <person name="Chen A."/>
            <person name="Palaniappan K."/>
            <person name="D'haeseleer P."/>
            <person name="Chain P."/>
            <person name="Bristow J."/>
            <person name="Eisen J.A."/>
            <person name="Markowitz V."/>
            <person name="Hugenholtz P."/>
            <person name="Schneider S."/>
            <person name="Goker M."/>
            <person name="Pukall R."/>
            <person name="Kyrpides N.C."/>
            <person name="Klenk H.P."/>
        </authorList>
    </citation>
    <scope>NUCLEOTIDE SEQUENCE [LARGE SCALE GENOMIC DNA]</scope>
    <source>
        <strain evidence="4">ATCC 14392 / DSM 20547 / JCM 11482 / CCUG 33030 / NBRC 15357 / NCTC 11040 / CCM 314 / 541</strain>
    </source>
</reference>